<feature type="transmembrane region" description="Helical" evidence="1">
    <location>
        <begin position="6"/>
        <end position="25"/>
    </location>
</feature>
<evidence type="ECO:0000313" key="3">
    <source>
        <dbReference type="Proteomes" id="UP000265801"/>
    </source>
</evidence>
<comment type="caution">
    <text evidence="2">The sequence shown here is derived from an EMBL/GenBank/DDBJ whole genome shotgun (WGS) entry which is preliminary data.</text>
</comment>
<keyword evidence="1" id="KW-0472">Membrane</keyword>
<evidence type="ECO:0000313" key="2">
    <source>
        <dbReference type="EMBL" id="RIW38351.1"/>
    </source>
</evidence>
<sequence length="59" mass="6308">MSAEFVAVIAIVSSVIWILVSRELAGSPKEQMGRKVFSLMFAGVISTVILTVALVQSLI</sequence>
<dbReference type="EMBL" id="QXIR01000002">
    <property type="protein sequence ID" value="RIW38351.1"/>
    <property type="molecule type" value="Genomic_DNA"/>
</dbReference>
<dbReference type="Proteomes" id="UP000265801">
    <property type="component" value="Unassembled WGS sequence"/>
</dbReference>
<dbReference type="RefSeq" id="WP_119545249.1">
    <property type="nucleotide sequence ID" value="NZ_QXIR01000002.1"/>
</dbReference>
<keyword evidence="1" id="KW-0812">Transmembrane</keyword>
<gene>
    <name evidence="2" type="ORF">D3H55_02070</name>
</gene>
<accession>A0A3A1RAD3</accession>
<evidence type="ECO:0000256" key="1">
    <source>
        <dbReference type="SAM" id="Phobius"/>
    </source>
</evidence>
<keyword evidence="1" id="KW-1133">Transmembrane helix</keyword>
<organism evidence="2 3">
    <name type="scientific">Bacillus salacetis</name>
    <dbReference type="NCBI Taxonomy" id="2315464"/>
    <lineage>
        <taxon>Bacteria</taxon>
        <taxon>Bacillati</taxon>
        <taxon>Bacillota</taxon>
        <taxon>Bacilli</taxon>
        <taxon>Bacillales</taxon>
        <taxon>Bacillaceae</taxon>
        <taxon>Bacillus</taxon>
    </lineage>
</organism>
<proteinExistence type="predicted"/>
<dbReference type="AlphaFoldDB" id="A0A3A1RAD3"/>
<keyword evidence="3" id="KW-1185">Reference proteome</keyword>
<reference evidence="2 3" key="1">
    <citation type="submission" date="2018-09" db="EMBL/GenBank/DDBJ databases">
        <title>Bacillus saliacetes sp. nov., isolated from Thai shrimp paste (Ka-pi).</title>
        <authorList>
            <person name="Daroonpunt R."/>
            <person name="Tanasupawat S."/>
            <person name="Yiamsombut S."/>
        </authorList>
    </citation>
    <scope>NUCLEOTIDE SEQUENCE [LARGE SCALE GENOMIC DNA]</scope>
    <source>
        <strain evidence="2 3">SKP7-4</strain>
    </source>
</reference>
<feature type="transmembrane region" description="Helical" evidence="1">
    <location>
        <begin position="37"/>
        <end position="58"/>
    </location>
</feature>
<name>A0A3A1RAD3_9BACI</name>
<protein>
    <submittedName>
        <fullName evidence="2">Uncharacterized protein</fullName>
    </submittedName>
</protein>